<keyword evidence="12" id="KW-0732">Signal</keyword>
<comment type="subcellular location">
    <subcellularLocation>
        <location evidence="1">Nucleus</location>
    </subcellularLocation>
</comment>
<feature type="compositionally biased region" description="Pro residues" evidence="11">
    <location>
        <begin position="1439"/>
        <end position="1449"/>
    </location>
</feature>
<keyword evidence="9" id="KW-0539">Nucleus</keyword>
<evidence type="ECO:0000256" key="5">
    <source>
        <dbReference type="ARBA" id="ARBA00022801"/>
    </source>
</evidence>
<evidence type="ECO:0000256" key="11">
    <source>
        <dbReference type="SAM" id="MobiDB-lite"/>
    </source>
</evidence>
<proteinExistence type="inferred from homology"/>
<keyword evidence="6" id="KW-0156">Chromatin regulator</keyword>
<dbReference type="Proteomes" id="UP001230188">
    <property type="component" value="Unassembled WGS sequence"/>
</dbReference>
<dbReference type="Pfam" id="PF00850">
    <property type="entry name" value="Hist_deacetyl"/>
    <property type="match status" value="1"/>
</dbReference>
<dbReference type="GO" id="GO:0040029">
    <property type="term" value="P:epigenetic regulation of gene expression"/>
    <property type="evidence" value="ECO:0007669"/>
    <property type="project" value="TreeGrafter"/>
</dbReference>
<dbReference type="GO" id="GO:0141221">
    <property type="term" value="F:histone deacetylase activity, hydrolytic mechanism"/>
    <property type="evidence" value="ECO:0007669"/>
    <property type="project" value="UniProtKB-EC"/>
</dbReference>
<evidence type="ECO:0000256" key="6">
    <source>
        <dbReference type="ARBA" id="ARBA00022853"/>
    </source>
</evidence>
<feature type="signal peptide" evidence="12">
    <location>
        <begin position="1"/>
        <end position="19"/>
    </location>
</feature>
<dbReference type="InterPro" id="IPR037138">
    <property type="entry name" value="His_deacetylse_dom_sf"/>
</dbReference>
<accession>A0AAD7UKQ0</accession>
<keyword evidence="4" id="KW-0678">Repressor</keyword>
<dbReference type="Gene3D" id="3.40.800.20">
    <property type="entry name" value="Histone deacetylase domain"/>
    <property type="match status" value="1"/>
</dbReference>
<dbReference type="GO" id="GO:0005737">
    <property type="term" value="C:cytoplasm"/>
    <property type="evidence" value="ECO:0007669"/>
    <property type="project" value="TreeGrafter"/>
</dbReference>
<feature type="region of interest" description="Disordered" evidence="11">
    <location>
        <begin position="771"/>
        <end position="809"/>
    </location>
</feature>
<evidence type="ECO:0000256" key="3">
    <source>
        <dbReference type="ARBA" id="ARBA00012111"/>
    </source>
</evidence>
<feature type="chain" id="PRO_5042205096" description="histone deacetylase" evidence="12">
    <location>
        <begin position="20"/>
        <end position="1533"/>
    </location>
</feature>
<organism evidence="14 15">
    <name type="scientific">Chrysophaeum taylorii</name>
    <dbReference type="NCBI Taxonomy" id="2483200"/>
    <lineage>
        <taxon>Eukaryota</taxon>
        <taxon>Sar</taxon>
        <taxon>Stramenopiles</taxon>
        <taxon>Ochrophyta</taxon>
        <taxon>Pelagophyceae</taxon>
        <taxon>Pelagomonadales</taxon>
        <taxon>Pelagomonadaceae</taxon>
        <taxon>Chrysophaeum</taxon>
    </lineage>
</organism>
<keyword evidence="7" id="KW-0805">Transcription regulation</keyword>
<reference evidence="14" key="1">
    <citation type="submission" date="2023-01" db="EMBL/GenBank/DDBJ databases">
        <title>Metagenome sequencing of chrysophaentin producing Chrysophaeum taylorii.</title>
        <authorList>
            <person name="Davison J."/>
            <person name="Bewley C."/>
        </authorList>
    </citation>
    <scope>NUCLEOTIDE SEQUENCE</scope>
    <source>
        <strain evidence="14">NIES-1699</strain>
    </source>
</reference>
<dbReference type="EMBL" id="JAQMWT010000153">
    <property type="protein sequence ID" value="KAJ8609081.1"/>
    <property type="molecule type" value="Genomic_DNA"/>
</dbReference>
<gene>
    <name evidence="14" type="ORF">CTAYLR_010240</name>
</gene>
<dbReference type="PANTHER" id="PTHR10625">
    <property type="entry name" value="HISTONE DEACETYLASE HDAC1-RELATED"/>
    <property type="match status" value="1"/>
</dbReference>
<feature type="region of interest" description="Disordered" evidence="11">
    <location>
        <begin position="924"/>
        <end position="1028"/>
    </location>
</feature>
<keyword evidence="5" id="KW-0378">Hydrolase</keyword>
<evidence type="ECO:0000256" key="4">
    <source>
        <dbReference type="ARBA" id="ARBA00022491"/>
    </source>
</evidence>
<protein>
    <recommendedName>
        <fullName evidence="3">histone deacetylase</fullName>
        <ecNumber evidence="3">3.5.1.98</ecNumber>
    </recommendedName>
</protein>
<dbReference type="PANTHER" id="PTHR10625:SF5">
    <property type="entry name" value="HISTONE DEACETYLASE"/>
    <property type="match status" value="1"/>
</dbReference>
<evidence type="ECO:0000256" key="8">
    <source>
        <dbReference type="ARBA" id="ARBA00023163"/>
    </source>
</evidence>
<evidence type="ECO:0000256" key="2">
    <source>
        <dbReference type="ARBA" id="ARBA00007738"/>
    </source>
</evidence>
<dbReference type="InterPro" id="IPR023696">
    <property type="entry name" value="Ureohydrolase_dom_sf"/>
</dbReference>
<feature type="compositionally biased region" description="Basic and acidic residues" evidence="11">
    <location>
        <begin position="702"/>
        <end position="715"/>
    </location>
</feature>
<sequence>MQRWVVLVGLRVVVVEIASQHGSTRRRQLSRSEKRQLVLRAGTYRIPGEEYPDTILCSDWPWHGMLLARSAVAERVLKEHFAHESAAVTSAEQWWPARAISIEEYLEYYSHTLARFRPKFDAVGVVFLRPWWSEYVAEEGGAKMFELEAVEASPASLRPLFPEEAPSSRVVEQRDDANGITFARLIAGDHYNESSSELSGVADEARSSDRQQERLKITVPRSALADEARQQPSSRDKKRLMLRFRKPAQGDDLGIVTDAMENEAEAKLEPPVAPASTSAAECFSEGVRIARSLVDFAEKYLERSACSWANAWPRRKARLRAALRESSSFKRQLKLDVSTAPLDVVHYPPEVLNLDWKRIVDTTDEPINIDELPPDLKPAVVPDVAILPKTEEAGDDDKPPASSTRFAGFRRAVTVLDQSSSSSRVGDDAPRLALPRTTAKPLARSPSASRRGTRASDDDDDALDEATATALVESGAFDDEREDEDEVEPVDRLLRTLEADLANDDDDGPIPVPVPVPSAAADDDEEELASFDGAKKEDAASTEETPPEEDGAPAAAPRPPPEATEPPKPRYRFLEALPVAHDESDMSRAAFERWSVHRSPSLEPPREALLDVERELIYGDDRTAATKAATATTEAYVRRCRDVDKSPTGADGIFPELWLHLATRGVSRRERRSVAVLPTSRRDLAPTRKSSRVRSAPLRPGESPEDRAPPEDHRRGASTKLEAKHHHQSAAGAPDRRSTVDAVESIAERELAALLSELESVVLAAAAASAQACASRGGTDGRRRHYSWAAREEEDEEEDEEGDTTTLASQDARVARLKAARDERVAALRLLQRVDSAVDDLLMRDDRDEQRRLRQAAARANEAEVVARRCRQADDEDRVVAAEEAVHAARRAADEARHARQEIASLRNGWRRARSLLHGRVCAGVARPVKRKSGKSSSDARKQNPAKRRRTTSANGGGGGEGTTTKRKSSRSSAADSSPKLLQNGVGGIFSDDDDDDDDVEEDQAEDDLVVLGPEEDANGARRPPTASYAWERSRRPRTLAIYDRRCRLHSTKPQCVEQSRRAVAAASVVETHAVEAARRLWVERRVSNEYVRRATALLPYTHDRAYCSELRRRCGDLETDATMLYGADDDDTSANRGTWDASVAASAAVLAAVDAVVTGEAKNALCAVRPPGHHAGPSLRALGAPTNGYCVLNHAALGAKYAARERGLRRVAVFDFDVHHGNGTEDALSRTYDPCFLFVSVHAAGEDIFPGTGRLPENCRKDAPPLSPRRQRSTSITQPPTRAAEDAPRPQRHKKTDGNASLAFSPHPGLLDLPMEPPPVTPDWLLRVAMPRVISEIETFGPDLIVLSAGFDAHRRDPVNLGRLDASDYGEITRQILGLAERLCCGRVVSVLEGGYGVDCGPSGEYVPTIRREAFDSCLRAHLVAMTEHDQPDDAPLDAPPAKRPFSPPSTRRKRPTDQSDHLSAAAAASRDLRRRDDELVQALGRRDALADAFFRKPPAPTSKSQSLSAATLAQLGDTLGSDKKIATLLKR</sequence>
<keyword evidence="10" id="KW-0175">Coiled coil</keyword>
<evidence type="ECO:0000259" key="13">
    <source>
        <dbReference type="Pfam" id="PF00850"/>
    </source>
</evidence>
<dbReference type="InterPro" id="IPR023801">
    <property type="entry name" value="His_deacetylse_dom"/>
</dbReference>
<comment type="caution">
    <text evidence="14">The sequence shown here is derived from an EMBL/GenBank/DDBJ whole genome shotgun (WGS) entry which is preliminary data.</text>
</comment>
<feature type="region of interest" description="Disordered" evidence="11">
    <location>
        <begin position="1430"/>
        <end position="1472"/>
    </location>
</feature>
<feature type="compositionally biased region" description="Acidic residues" evidence="11">
    <location>
        <begin position="991"/>
        <end position="1018"/>
    </location>
</feature>
<feature type="domain" description="Histone deacetylase" evidence="13">
    <location>
        <begin position="1093"/>
        <end position="1399"/>
    </location>
</feature>
<evidence type="ECO:0000256" key="12">
    <source>
        <dbReference type="SAM" id="SignalP"/>
    </source>
</evidence>
<dbReference type="EC" id="3.5.1.98" evidence="3"/>
<feature type="region of interest" description="Disordered" evidence="11">
    <location>
        <begin position="1251"/>
        <end position="1315"/>
    </location>
</feature>
<dbReference type="SUPFAM" id="SSF52768">
    <property type="entry name" value="Arginase/deacetylase"/>
    <property type="match status" value="2"/>
</dbReference>
<evidence type="ECO:0000256" key="7">
    <source>
        <dbReference type="ARBA" id="ARBA00023015"/>
    </source>
</evidence>
<keyword evidence="8" id="KW-0804">Transcription</keyword>
<feature type="coiled-coil region" evidence="10">
    <location>
        <begin position="882"/>
        <end position="909"/>
    </location>
</feature>
<evidence type="ECO:0000313" key="15">
    <source>
        <dbReference type="Proteomes" id="UP001230188"/>
    </source>
</evidence>
<evidence type="ECO:0000256" key="1">
    <source>
        <dbReference type="ARBA" id="ARBA00004123"/>
    </source>
</evidence>
<feature type="compositionally biased region" description="Pro residues" evidence="11">
    <location>
        <begin position="556"/>
        <end position="566"/>
    </location>
</feature>
<dbReference type="GO" id="GO:0000118">
    <property type="term" value="C:histone deacetylase complex"/>
    <property type="evidence" value="ECO:0007669"/>
    <property type="project" value="TreeGrafter"/>
</dbReference>
<dbReference type="InterPro" id="IPR000286">
    <property type="entry name" value="HDACs"/>
</dbReference>
<evidence type="ECO:0000313" key="14">
    <source>
        <dbReference type="EMBL" id="KAJ8609081.1"/>
    </source>
</evidence>
<feature type="compositionally biased region" description="Basic and acidic residues" evidence="11">
    <location>
        <begin position="489"/>
        <end position="498"/>
    </location>
</feature>
<comment type="similarity">
    <text evidence="2">Belongs to the histone deacetylase family. HD type 2 subfamily.</text>
</comment>
<feature type="compositionally biased region" description="Acidic residues" evidence="11">
    <location>
        <begin position="476"/>
        <end position="488"/>
    </location>
</feature>
<name>A0AAD7UKQ0_9STRA</name>
<evidence type="ECO:0000256" key="9">
    <source>
        <dbReference type="ARBA" id="ARBA00023242"/>
    </source>
</evidence>
<feature type="region of interest" description="Disordered" evidence="11">
    <location>
        <begin position="669"/>
        <end position="741"/>
    </location>
</feature>
<keyword evidence="15" id="KW-1185">Reference proteome</keyword>
<feature type="region of interest" description="Disordered" evidence="11">
    <location>
        <begin position="417"/>
        <end position="572"/>
    </location>
</feature>
<feature type="compositionally biased region" description="Acidic residues" evidence="11">
    <location>
        <begin position="792"/>
        <end position="803"/>
    </location>
</feature>
<evidence type="ECO:0000256" key="10">
    <source>
        <dbReference type="SAM" id="Coils"/>
    </source>
</evidence>
<dbReference type="PRINTS" id="PR01270">
    <property type="entry name" value="HDASUPER"/>
</dbReference>